<dbReference type="EMBL" id="VAUV01000005">
    <property type="protein sequence ID" value="TLD71324.1"/>
    <property type="molecule type" value="Genomic_DNA"/>
</dbReference>
<accession>A0A5R8KG95</accession>
<keyword evidence="1" id="KW-1133">Transmembrane helix</keyword>
<keyword evidence="3" id="KW-1185">Reference proteome</keyword>
<evidence type="ECO:0000313" key="3">
    <source>
        <dbReference type="Proteomes" id="UP000306196"/>
    </source>
</evidence>
<dbReference type="Proteomes" id="UP000306196">
    <property type="component" value="Unassembled WGS sequence"/>
</dbReference>
<comment type="caution">
    <text evidence="2">The sequence shown here is derived from an EMBL/GenBank/DDBJ whole genome shotgun (WGS) entry which is preliminary data.</text>
</comment>
<reference evidence="2 3" key="1">
    <citation type="submission" date="2019-05" db="EMBL/GenBank/DDBJ databases">
        <title>Verrucobacter flavum gen. nov., sp. nov. a new member of the family Verrucomicrobiaceae.</title>
        <authorList>
            <person name="Szuroczki S."/>
            <person name="Abbaszade G."/>
            <person name="Szabo A."/>
            <person name="Felfoldi T."/>
            <person name="Schumann P."/>
            <person name="Boka K."/>
            <person name="Keki Z."/>
            <person name="Toumi M."/>
            <person name="Toth E."/>
        </authorList>
    </citation>
    <scope>NUCLEOTIDE SEQUENCE [LARGE SCALE GENOMIC DNA]</scope>
    <source>
        <strain evidence="2 3">MG-N-17</strain>
    </source>
</reference>
<dbReference type="OrthoDB" id="190325at2"/>
<feature type="transmembrane region" description="Helical" evidence="1">
    <location>
        <begin position="37"/>
        <end position="59"/>
    </location>
</feature>
<dbReference type="AlphaFoldDB" id="A0A5R8KG95"/>
<sequence>MTSSETLRETTVPGERTRLPKRPFQPTRIFVDKDRTAFLWFCLAAIAVTVALVQPHFLIRKLTERERVVILDPAGTYHVSPLLRFQEARDFHAQQSTLVVMAFLERNPKGLDHPELLKQLLLKAAHEKAQRQISAEAPEFKAKQQHQKPEVARIDILETRQDFVMTQVTGQLIRTGVFDGKVFNEVIPFKLALKMRRNPDMVQNGRFPTAVTDFKYEPAL</sequence>
<proteinExistence type="predicted"/>
<keyword evidence="1" id="KW-0812">Transmembrane</keyword>
<dbReference type="RefSeq" id="WP_138085537.1">
    <property type="nucleotide sequence ID" value="NZ_VAUV01000005.1"/>
</dbReference>
<keyword evidence="1" id="KW-0472">Membrane</keyword>
<evidence type="ECO:0000256" key="1">
    <source>
        <dbReference type="SAM" id="Phobius"/>
    </source>
</evidence>
<gene>
    <name evidence="2" type="ORF">FEM03_07275</name>
</gene>
<organism evidence="2 3">
    <name type="scientific">Phragmitibacter flavus</name>
    <dbReference type="NCBI Taxonomy" id="2576071"/>
    <lineage>
        <taxon>Bacteria</taxon>
        <taxon>Pseudomonadati</taxon>
        <taxon>Verrucomicrobiota</taxon>
        <taxon>Verrucomicrobiia</taxon>
        <taxon>Verrucomicrobiales</taxon>
        <taxon>Verrucomicrobiaceae</taxon>
        <taxon>Phragmitibacter</taxon>
    </lineage>
</organism>
<protein>
    <recommendedName>
        <fullName evidence="4">Bacterial virulence protein VirB8 domain-containing protein</fullName>
    </recommendedName>
</protein>
<name>A0A5R8KG95_9BACT</name>
<evidence type="ECO:0008006" key="4">
    <source>
        <dbReference type="Google" id="ProtNLM"/>
    </source>
</evidence>
<evidence type="ECO:0000313" key="2">
    <source>
        <dbReference type="EMBL" id="TLD71324.1"/>
    </source>
</evidence>